<keyword evidence="3" id="KW-0238">DNA-binding</keyword>
<dbReference type="Pfam" id="PF03466">
    <property type="entry name" value="LysR_substrate"/>
    <property type="match status" value="1"/>
</dbReference>
<dbReference type="InterPro" id="IPR036390">
    <property type="entry name" value="WH_DNA-bd_sf"/>
</dbReference>
<protein>
    <submittedName>
        <fullName evidence="6">LysR family transcriptional regulator</fullName>
    </submittedName>
</protein>
<dbReference type="InterPro" id="IPR005119">
    <property type="entry name" value="LysR_subst-bd"/>
</dbReference>
<evidence type="ECO:0000259" key="5">
    <source>
        <dbReference type="PROSITE" id="PS50931"/>
    </source>
</evidence>
<accession>A0ABW8TDB1</accession>
<comment type="similarity">
    <text evidence="1">Belongs to the LysR transcriptional regulatory family.</text>
</comment>
<evidence type="ECO:0000256" key="2">
    <source>
        <dbReference type="ARBA" id="ARBA00023015"/>
    </source>
</evidence>
<dbReference type="Gene3D" id="1.10.10.10">
    <property type="entry name" value="Winged helix-like DNA-binding domain superfamily/Winged helix DNA-binding domain"/>
    <property type="match status" value="1"/>
</dbReference>
<keyword evidence="4" id="KW-0804">Transcription</keyword>
<organism evidence="6 7">
    <name type="scientific">Clostridium neuense</name>
    <dbReference type="NCBI Taxonomy" id="1728934"/>
    <lineage>
        <taxon>Bacteria</taxon>
        <taxon>Bacillati</taxon>
        <taxon>Bacillota</taxon>
        <taxon>Clostridia</taxon>
        <taxon>Eubacteriales</taxon>
        <taxon>Clostridiaceae</taxon>
        <taxon>Clostridium</taxon>
    </lineage>
</organism>
<dbReference type="PRINTS" id="PR00039">
    <property type="entry name" value="HTHLYSR"/>
</dbReference>
<dbReference type="Gene3D" id="3.40.190.290">
    <property type="match status" value="1"/>
</dbReference>
<keyword evidence="7" id="KW-1185">Reference proteome</keyword>
<keyword evidence="2" id="KW-0805">Transcription regulation</keyword>
<comment type="caution">
    <text evidence="6">The sequence shown here is derived from an EMBL/GenBank/DDBJ whole genome shotgun (WGS) entry which is preliminary data.</text>
</comment>
<dbReference type="InterPro" id="IPR000847">
    <property type="entry name" value="LysR_HTH_N"/>
</dbReference>
<dbReference type="PROSITE" id="PS50931">
    <property type="entry name" value="HTH_LYSR"/>
    <property type="match status" value="1"/>
</dbReference>
<evidence type="ECO:0000313" key="7">
    <source>
        <dbReference type="Proteomes" id="UP001623592"/>
    </source>
</evidence>
<name>A0ABW8TDB1_9CLOT</name>
<feature type="domain" description="HTH lysR-type" evidence="5">
    <location>
        <begin position="1"/>
        <end position="58"/>
    </location>
</feature>
<evidence type="ECO:0000256" key="4">
    <source>
        <dbReference type="ARBA" id="ARBA00023163"/>
    </source>
</evidence>
<reference evidence="6 7" key="1">
    <citation type="submission" date="2024-11" db="EMBL/GenBank/DDBJ databases">
        <authorList>
            <person name="Heng Y.C."/>
            <person name="Lim A.C.H."/>
            <person name="Lee J.K.Y."/>
            <person name="Kittelmann S."/>
        </authorList>
    </citation>
    <scope>NUCLEOTIDE SEQUENCE [LARGE SCALE GENOMIC DNA]</scope>
    <source>
        <strain evidence="6 7">WILCCON 0114</strain>
    </source>
</reference>
<proteinExistence type="inferred from homology"/>
<dbReference type="SUPFAM" id="SSF53850">
    <property type="entry name" value="Periplasmic binding protein-like II"/>
    <property type="match status" value="1"/>
</dbReference>
<dbReference type="RefSeq" id="WP_406787160.1">
    <property type="nucleotide sequence ID" value="NZ_JBJIAA010000006.1"/>
</dbReference>
<dbReference type="Proteomes" id="UP001623592">
    <property type="component" value="Unassembled WGS sequence"/>
</dbReference>
<dbReference type="Pfam" id="PF00126">
    <property type="entry name" value="HTH_1"/>
    <property type="match status" value="1"/>
</dbReference>
<dbReference type="PANTHER" id="PTHR30419">
    <property type="entry name" value="HTH-TYPE TRANSCRIPTIONAL REGULATOR YBHD"/>
    <property type="match status" value="1"/>
</dbReference>
<sequence length="296" mass="33548">MDIKQLKYFLAIAKEKQITAAAKKLHIAQPPLSTQLRLLEEELGTSLLERGSRNITLTDAGKILFTRANEIINLVESTKKEIDDLNHGLNGTLNIGAVTSSISSIIPEQLKLFHSQYKRVNFQIWDGDTLRITELLRNNTIEIGIVKTPFDYENYDFILIPSKISTTPMLAITNSLLSSNKLSIDVKALADKPLIVHRRYEKKITVYCEEHGFKPSIFCKADDIRLMLALAYDNIGVAILPKSNLDSLSIEKLRPLEINGLYMDTSFAVIWPKNHYLSNTAKRFIESFTQKNPEEI</sequence>
<dbReference type="PANTHER" id="PTHR30419:SF8">
    <property type="entry name" value="NITROGEN ASSIMILATION TRANSCRIPTIONAL ACTIVATOR-RELATED"/>
    <property type="match status" value="1"/>
</dbReference>
<evidence type="ECO:0000256" key="1">
    <source>
        <dbReference type="ARBA" id="ARBA00009437"/>
    </source>
</evidence>
<dbReference type="CDD" id="cd05466">
    <property type="entry name" value="PBP2_LTTR_substrate"/>
    <property type="match status" value="1"/>
</dbReference>
<dbReference type="InterPro" id="IPR050950">
    <property type="entry name" value="HTH-type_LysR_regulators"/>
</dbReference>
<dbReference type="InterPro" id="IPR036388">
    <property type="entry name" value="WH-like_DNA-bd_sf"/>
</dbReference>
<gene>
    <name evidence="6" type="ORF">ACJDT4_08665</name>
</gene>
<dbReference type="SUPFAM" id="SSF46785">
    <property type="entry name" value="Winged helix' DNA-binding domain"/>
    <property type="match status" value="1"/>
</dbReference>
<dbReference type="EMBL" id="JBJIAA010000006">
    <property type="protein sequence ID" value="MFL0250491.1"/>
    <property type="molecule type" value="Genomic_DNA"/>
</dbReference>
<evidence type="ECO:0000313" key="6">
    <source>
        <dbReference type="EMBL" id="MFL0250491.1"/>
    </source>
</evidence>
<evidence type="ECO:0000256" key="3">
    <source>
        <dbReference type="ARBA" id="ARBA00023125"/>
    </source>
</evidence>